<gene>
    <name evidence="2" type="ORF">Pla100_42680</name>
</gene>
<evidence type="ECO:0000313" key="2">
    <source>
        <dbReference type="EMBL" id="TWT92952.1"/>
    </source>
</evidence>
<keyword evidence="3" id="KW-1185">Reference proteome</keyword>
<name>A0A5C5ZZF4_9BACT</name>
<sequence length="139" mass="15275">MDEPGIFLRAEKGDPNEKLFHLPHQGKTAGDRFSPLDRSHNKSMPVRVSGWQSELIEAVASLDIARVRTALANGADPDTSRNNSASAAVVALMMELDYIAEGFMAEATKSREIISLLWAPKQIKEGSSITDQKQKKRLA</sequence>
<proteinExistence type="predicted"/>
<dbReference type="EMBL" id="SJPM01000010">
    <property type="protein sequence ID" value="TWT92952.1"/>
    <property type="molecule type" value="Genomic_DNA"/>
</dbReference>
<protein>
    <submittedName>
        <fullName evidence="2">Uncharacterized protein</fullName>
    </submittedName>
</protein>
<evidence type="ECO:0000313" key="3">
    <source>
        <dbReference type="Proteomes" id="UP000316213"/>
    </source>
</evidence>
<dbReference type="AlphaFoldDB" id="A0A5C5ZZF4"/>
<accession>A0A5C5ZZF4</accession>
<reference evidence="2 3" key="1">
    <citation type="submission" date="2019-02" db="EMBL/GenBank/DDBJ databases">
        <title>Deep-cultivation of Planctomycetes and their phenomic and genomic characterization uncovers novel biology.</title>
        <authorList>
            <person name="Wiegand S."/>
            <person name="Jogler M."/>
            <person name="Boedeker C."/>
            <person name="Pinto D."/>
            <person name="Vollmers J."/>
            <person name="Rivas-Marin E."/>
            <person name="Kohn T."/>
            <person name="Peeters S.H."/>
            <person name="Heuer A."/>
            <person name="Rast P."/>
            <person name="Oberbeckmann S."/>
            <person name="Bunk B."/>
            <person name="Jeske O."/>
            <person name="Meyerdierks A."/>
            <person name="Storesund J.E."/>
            <person name="Kallscheuer N."/>
            <person name="Luecker S."/>
            <person name="Lage O.M."/>
            <person name="Pohl T."/>
            <person name="Merkel B.J."/>
            <person name="Hornburger P."/>
            <person name="Mueller R.-W."/>
            <person name="Bruemmer F."/>
            <person name="Labrenz M."/>
            <person name="Spormann A.M."/>
            <person name="Op Den Camp H."/>
            <person name="Overmann J."/>
            <person name="Amann R."/>
            <person name="Jetten M.S.M."/>
            <person name="Mascher T."/>
            <person name="Medema M.H."/>
            <person name="Devos D.P."/>
            <person name="Kaster A.-K."/>
            <person name="Ovreas L."/>
            <person name="Rohde M."/>
            <person name="Galperin M.Y."/>
            <person name="Jogler C."/>
        </authorList>
    </citation>
    <scope>NUCLEOTIDE SEQUENCE [LARGE SCALE GENOMIC DNA]</scope>
    <source>
        <strain evidence="2 3">Pla100</strain>
    </source>
</reference>
<feature type="region of interest" description="Disordered" evidence="1">
    <location>
        <begin position="16"/>
        <end position="44"/>
    </location>
</feature>
<organism evidence="2 3">
    <name type="scientific">Neorhodopirellula pilleata</name>
    <dbReference type="NCBI Taxonomy" id="2714738"/>
    <lineage>
        <taxon>Bacteria</taxon>
        <taxon>Pseudomonadati</taxon>
        <taxon>Planctomycetota</taxon>
        <taxon>Planctomycetia</taxon>
        <taxon>Pirellulales</taxon>
        <taxon>Pirellulaceae</taxon>
        <taxon>Neorhodopirellula</taxon>
    </lineage>
</organism>
<dbReference type="Proteomes" id="UP000316213">
    <property type="component" value="Unassembled WGS sequence"/>
</dbReference>
<comment type="caution">
    <text evidence="2">The sequence shown here is derived from an EMBL/GenBank/DDBJ whole genome shotgun (WGS) entry which is preliminary data.</text>
</comment>
<evidence type="ECO:0000256" key="1">
    <source>
        <dbReference type="SAM" id="MobiDB-lite"/>
    </source>
</evidence>